<keyword evidence="2" id="KW-1185">Reference proteome</keyword>
<dbReference type="EMBL" id="LACI01001002">
    <property type="protein sequence ID" value="KJU85491.1"/>
    <property type="molecule type" value="Genomic_DNA"/>
</dbReference>
<accession>A0A0F3GUG1</accession>
<reference evidence="1 2" key="1">
    <citation type="submission" date="2015-02" db="EMBL/GenBank/DDBJ databases">
        <title>Single-cell genomics of uncultivated deep-branching MTB reveals a conserved set of magnetosome genes.</title>
        <authorList>
            <person name="Kolinko S."/>
            <person name="Richter M."/>
            <person name="Glockner F.O."/>
            <person name="Brachmann A."/>
            <person name="Schuler D."/>
        </authorList>
    </citation>
    <scope>NUCLEOTIDE SEQUENCE [LARGE SCALE GENOMIC DNA]</scope>
    <source>
        <strain evidence="1">TM-1</strain>
    </source>
</reference>
<protein>
    <submittedName>
        <fullName evidence="1">Uncharacterized protein</fullName>
    </submittedName>
</protein>
<dbReference type="Proteomes" id="UP000033423">
    <property type="component" value="Unassembled WGS sequence"/>
</dbReference>
<evidence type="ECO:0000313" key="1">
    <source>
        <dbReference type="EMBL" id="KJU85491.1"/>
    </source>
</evidence>
<proteinExistence type="predicted"/>
<sequence>MELFRCNFLHHAKSHVSLFTKSCIVTDPDKFGAALDLEGGDEPYYFHTQEVDLFLYFTGPFPYILLVKGK</sequence>
<organism evidence="1 2">
    <name type="scientific">Candidatus Magnetobacterium bavaricum</name>
    <dbReference type="NCBI Taxonomy" id="29290"/>
    <lineage>
        <taxon>Bacteria</taxon>
        <taxon>Pseudomonadati</taxon>
        <taxon>Nitrospirota</taxon>
        <taxon>Thermodesulfovibrionia</taxon>
        <taxon>Thermodesulfovibrionales</taxon>
        <taxon>Candidatus Magnetobacteriaceae</taxon>
        <taxon>Candidatus Magnetobacterium</taxon>
    </lineage>
</organism>
<dbReference type="AlphaFoldDB" id="A0A0F3GUG1"/>
<gene>
    <name evidence="1" type="ORF">MBAV_002317</name>
</gene>
<comment type="caution">
    <text evidence="1">The sequence shown here is derived from an EMBL/GenBank/DDBJ whole genome shotgun (WGS) entry which is preliminary data.</text>
</comment>
<evidence type="ECO:0000313" key="2">
    <source>
        <dbReference type="Proteomes" id="UP000033423"/>
    </source>
</evidence>
<name>A0A0F3GUG1_9BACT</name>